<keyword evidence="3" id="KW-1185">Reference proteome</keyword>
<evidence type="ECO:0000313" key="2">
    <source>
        <dbReference type="EMBL" id="RKO86513.1"/>
    </source>
</evidence>
<protein>
    <submittedName>
        <fullName evidence="2">Uncharacterized protein</fullName>
    </submittedName>
</protein>
<dbReference type="EMBL" id="KZ998133">
    <property type="protein sequence ID" value="RKO86513.1"/>
    <property type="molecule type" value="Genomic_DNA"/>
</dbReference>
<dbReference type="Proteomes" id="UP000269721">
    <property type="component" value="Unassembled WGS sequence"/>
</dbReference>
<feature type="region of interest" description="Disordered" evidence="1">
    <location>
        <begin position="1"/>
        <end position="25"/>
    </location>
</feature>
<reference evidence="3" key="1">
    <citation type="journal article" date="2018" name="Nat. Microbiol.">
        <title>Leveraging single-cell genomics to expand the fungal tree of life.</title>
        <authorList>
            <person name="Ahrendt S.R."/>
            <person name="Quandt C.A."/>
            <person name="Ciobanu D."/>
            <person name="Clum A."/>
            <person name="Salamov A."/>
            <person name="Andreopoulos B."/>
            <person name="Cheng J.F."/>
            <person name="Woyke T."/>
            <person name="Pelin A."/>
            <person name="Henrissat B."/>
            <person name="Reynolds N.K."/>
            <person name="Benny G.L."/>
            <person name="Smith M.E."/>
            <person name="James T.Y."/>
            <person name="Grigoriev I.V."/>
        </authorList>
    </citation>
    <scope>NUCLEOTIDE SEQUENCE [LARGE SCALE GENOMIC DNA]</scope>
</reference>
<sequence length="118" mass="12387">MTPSTTFSPSPPPRSHYQVGGNNAATPSTEITATATAAAMEPCSISSVAAAYVNCVTAFSYVDQLNSTTLIGCIDTACNADEDAEFITRALYQCEMLECQARLNNGGSFPTTGTGYPW</sequence>
<gene>
    <name evidence="2" type="ORF">BDK51DRAFT_52431</name>
</gene>
<evidence type="ECO:0000256" key="1">
    <source>
        <dbReference type="SAM" id="MobiDB-lite"/>
    </source>
</evidence>
<proteinExistence type="predicted"/>
<evidence type="ECO:0000313" key="3">
    <source>
        <dbReference type="Proteomes" id="UP000269721"/>
    </source>
</evidence>
<dbReference type="AlphaFoldDB" id="A0A4P9W5B9"/>
<name>A0A4P9W5B9_9FUNG</name>
<accession>A0A4P9W5B9</accession>
<organism evidence="2 3">
    <name type="scientific">Blyttiomyces helicus</name>
    <dbReference type="NCBI Taxonomy" id="388810"/>
    <lineage>
        <taxon>Eukaryota</taxon>
        <taxon>Fungi</taxon>
        <taxon>Fungi incertae sedis</taxon>
        <taxon>Chytridiomycota</taxon>
        <taxon>Chytridiomycota incertae sedis</taxon>
        <taxon>Chytridiomycetes</taxon>
        <taxon>Chytridiomycetes incertae sedis</taxon>
        <taxon>Blyttiomyces</taxon>
    </lineage>
</organism>